<protein>
    <submittedName>
        <fullName evidence="4">Uncharacterized protein</fullName>
    </submittedName>
</protein>
<keyword evidence="2" id="KW-0812">Transmembrane</keyword>
<keyword evidence="2" id="KW-0472">Membrane</keyword>
<dbReference type="Proteomes" id="UP000050792">
    <property type="component" value="Unassembled WGS sequence"/>
</dbReference>
<evidence type="ECO:0000256" key="2">
    <source>
        <dbReference type="SAM" id="Phobius"/>
    </source>
</evidence>
<dbReference type="WBParaSite" id="SRDH1_47800.1">
    <property type="protein sequence ID" value="SRDH1_47800.1"/>
    <property type="gene ID" value="SRDH1_47800"/>
</dbReference>
<keyword evidence="3" id="KW-1185">Reference proteome</keyword>
<feature type="transmembrane region" description="Helical" evidence="2">
    <location>
        <begin position="20"/>
        <end position="39"/>
    </location>
</feature>
<name>A0AA85FE83_9TREM</name>
<organism evidence="3 4">
    <name type="scientific">Schistosoma rodhaini</name>
    <dbReference type="NCBI Taxonomy" id="6188"/>
    <lineage>
        <taxon>Eukaryota</taxon>
        <taxon>Metazoa</taxon>
        <taxon>Spiralia</taxon>
        <taxon>Lophotrochozoa</taxon>
        <taxon>Platyhelminthes</taxon>
        <taxon>Trematoda</taxon>
        <taxon>Digenea</taxon>
        <taxon>Strigeidida</taxon>
        <taxon>Schistosomatoidea</taxon>
        <taxon>Schistosomatidae</taxon>
        <taxon>Schistosoma</taxon>
    </lineage>
</organism>
<evidence type="ECO:0000313" key="4">
    <source>
        <dbReference type="WBParaSite" id="SRDH1_47800.1"/>
    </source>
</evidence>
<feature type="region of interest" description="Disordered" evidence="1">
    <location>
        <begin position="77"/>
        <end position="96"/>
    </location>
</feature>
<sequence>MYKDQLFRNYRVCTASPSRYYKLYSLLFVLIHHFGHVSITKLTSRDSKMSNEMDVRIRYPFKHFLKEGIVSKPMKKRAEVNNDSPTNIEDDTIGPKNDENDLMISSDIQIKNRKQPRIMKGSTVNRHPDSNKNLVEKHCFGLQPGLSKTEITTELIRYAQMVNKIQETNPKLFLRKCQ</sequence>
<reference evidence="3" key="1">
    <citation type="submission" date="2022-06" db="EMBL/GenBank/DDBJ databases">
        <authorList>
            <person name="Berger JAMES D."/>
            <person name="Berger JAMES D."/>
        </authorList>
    </citation>
    <scope>NUCLEOTIDE SEQUENCE [LARGE SCALE GENOMIC DNA]</scope>
</reference>
<accession>A0AA85FE83</accession>
<keyword evidence="2" id="KW-1133">Transmembrane helix</keyword>
<reference evidence="4" key="2">
    <citation type="submission" date="2023-11" db="UniProtKB">
        <authorList>
            <consortium name="WormBaseParasite"/>
        </authorList>
    </citation>
    <scope>IDENTIFICATION</scope>
</reference>
<evidence type="ECO:0000256" key="1">
    <source>
        <dbReference type="SAM" id="MobiDB-lite"/>
    </source>
</evidence>
<proteinExistence type="predicted"/>
<evidence type="ECO:0000313" key="3">
    <source>
        <dbReference type="Proteomes" id="UP000050792"/>
    </source>
</evidence>
<dbReference type="AlphaFoldDB" id="A0AA85FE83"/>